<evidence type="ECO:0000313" key="3">
    <source>
        <dbReference type="Proteomes" id="UP000676506"/>
    </source>
</evidence>
<feature type="transmembrane region" description="Helical" evidence="1">
    <location>
        <begin position="262"/>
        <end position="284"/>
    </location>
</feature>
<feature type="transmembrane region" description="Helical" evidence="1">
    <location>
        <begin position="356"/>
        <end position="375"/>
    </location>
</feature>
<reference evidence="2 3" key="1">
    <citation type="submission" date="2021-03" db="EMBL/GenBank/DDBJ databases">
        <title>Genomic and phenotypic characterization of Chloracidobacterium isolates provides evidence for multiple species.</title>
        <authorList>
            <person name="Saini M.K."/>
            <person name="Costas A.M.G."/>
            <person name="Tank M."/>
            <person name="Bryant D.A."/>
        </authorList>
    </citation>
    <scope>NUCLEOTIDE SEQUENCE [LARGE SCALE GENOMIC DNA]</scope>
    <source>
        <strain evidence="2 3">BV2-C</strain>
    </source>
</reference>
<dbReference type="RefSeq" id="WP_211427871.1">
    <property type="nucleotide sequence ID" value="NZ_CP072648.1"/>
</dbReference>
<keyword evidence="2" id="KW-0808">Transferase</keyword>
<dbReference type="EMBL" id="CP072648">
    <property type="protein sequence ID" value="QUW01980.1"/>
    <property type="molecule type" value="Genomic_DNA"/>
</dbReference>
<keyword evidence="3" id="KW-1185">Reference proteome</keyword>
<feature type="transmembrane region" description="Helical" evidence="1">
    <location>
        <begin position="209"/>
        <end position="232"/>
    </location>
</feature>
<evidence type="ECO:0000256" key="1">
    <source>
        <dbReference type="SAM" id="Phobius"/>
    </source>
</evidence>
<keyword evidence="2" id="KW-0328">Glycosyltransferase</keyword>
<evidence type="ECO:0000313" key="2">
    <source>
        <dbReference type="EMBL" id="QUW01980.1"/>
    </source>
</evidence>
<feature type="transmembrane region" description="Helical" evidence="1">
    <location>
        <begin position="290"/>
        <end position="307"/>
    </location>
</feature>
<keyword evidence="1" id="KW-1133">Transmembrane helix</keyword>
<accession>A0ABX8BA96</accession>
<feature type="transmembrane region" description="Helical" evidence="1">
    <location>
        <begin position="178"/>
        <end position="203"/>
    </location>
</feature>
<organism evidence="2 3">
    <name type="scientific">Chloracidobacterium validum</name>
    <dbReference type="NCBI Taxonomy" id="2821543"/>
    <lineage>
        <taxon>Bacteria</taxon>
        <taxon>Pseudomonadati</taxon>
        <taxon>Acidobacteriota</taxon>
        <taxon>Terriglobia</taxon>
        <taxon>Terriglobales</taxon>
        <taxon>Acidobacteriaceae</taxon>
        <taxon>Chloracidobacterium</taxon>
    </lineage>
</organism>
<feature type="transmembrane region" description="Helical" evidence="1">
    <location>
        <begin position="148"/>
        <end position="166"/>
    </location>
</feature>
<feature type="transmembrane region" description="Helical" evidence="1">
    <location>
        <begin position="12"/>
        <end position="32"/>
    </location>
</feature>
<dbReference type="Proteomes" id="UP000676506">
    <property type="component" value="Chromosome 1"/>
</dbReference>
<feature type="transmembrane region" description="Helical" evidence="1">
    <location>
        <begin position="93"/>
        <end position="115"/>
    </location>
</feature>
<feature type="transmembrane region" description="Helical" evidence="1">
    <location>
        <begin position="319"/>
        <end position="341"/>
    </location>
</feature>
<keyword evidence="1" id="KW-0812">Transmembrane</keyword>
<dbReference type="EC" id="2.4.-.-" evidence="2"/>
<protein>
    <submittedName>
        <fullName evidence="2">Glycosyltransferase family 39 protein</fullName>
        <ecNumber evidence="2">2.4.-.-</ecNumber>
    </submittedName>
</protein>
<dbReference type="GO" id="GO:0016757">
    <property type="term" value="F:glycosyltransferase activity"/>
    <property type="evidence" value="ECO:0007669"/>
    <property type="project" value="UniProtKB-KW"/>
</dbReference>
<proteinExistence type="predicted"/>
<name>A0ABX8BA96_9BACT</name>
<keyword evidence="1" id="KW-0472">Membrane</keyword>
<gene>
    <name evidence="2" type="ORF">J8C06_06260</name>
</gene>
<feature type="transmembrane region" description="Helical" evidence="1">
    <location>
        <begin position="122"/>
        <end position="142"/>
    </location>
</feature>
<sequence>MSGVSGRSDTTWGIALASLLVGGLTLVGVYAAGWHNLYGDGQAHLAIARKLVDAPPGASLWERYIQLGSPWLPLPHVLAAPLTASDRLWRTGLAGSLVSLVSFVVAATFLFHLAADLTQSRMAAAVGWLAFVLNPSLLYVQTTPLTEPLFLAVLLGNAWYLHRWMVEPRRALLIRAAFWGLLAILTRYEGWVLLPAGLVIVAWRTPHRGWLRLVDGGVWLGIAGSGVVYWLWHNWAIYGRPLEFLDGLYSARGYFTRHREALSYLSFVVGHPLYAGIVLGVTVVICATPMTTALGLVGFGTVIVNVAQARNVAQNRCRMGATAIVLALLALPPLFTGYSLYSGNIQIYPLFLNNRYGLGALPVLGLGVAVSVAALQQRFPDWRWKVVLLGGSLCLGQSVWLLRDGVYQLSVFQEAYRVQFAPIGRERHALAQFLRSQSITSKVALFAGELSSVIAEGGLSYAQVVHEGSQSWHGLASSIPATVDWLVVGRGDALDVKLQQRPEGYEAFSTVWVSERGTFTVLRRHSSAGRTRQ</sequence>